<dbReference type="HOGENOM" id="CLU_2391971_0_0_1"/>
<dbReference type="EMBL" id="KN826807">
    <property type="protein sequence ID" value="KIK77855.1"/>
    <property type="molecule type" value="Genomic_DNA"/>
</dbReference>
<accession>A0A0D0DIF3</accession>
<evidence type="ECO:0000313" key="2">
    <source>
        <dbReference type="Proteomes" id="UP000054538"/>
    </source>
</evidence>
<reference evidence="1 2" key="1">
    <citation type="submission" date="2014-04" db="EMBL/GenBank/DDBJ databases">
        <authorList>
            <consortium name="DOE Joint Genome Institute"/>
            <person name="Kuo A."/>
            <person name="Kohler A."/>
            <person name="Jargeat P."/>
            <person name="Nagy L.G."/>
            <person name="Floudas D."/>
            <person name="Copeland A."/>
            <person name="Barry K.W."/>
            <person name="Cichocki N."/>
            <person name="Veneault-Fourrey C."/>
            <person name="LaButti K."/>
            <person name="Lindquist E.A."/>
            <person name="Lipzen A."/>
            <person name="Lundell T."/>
            <person name="Morin E."/>
            <person name="Murat C."/>
            <person name="Sun H."/>
            <person name="Tunlid A."/>
            <person name="Henrissat B."/>
            <person name="Grigoriev I.V."/>
            <person name="Hibbett D.S."/>
            <person name="Martin F."/>
            <person name="Nordberg H.P."/>
            <person name="Cantor M.N."/>
            <person name="Hua S.X."/>
        </authorList>
    </citation>
    <scope>NUCLEOTIDE SEQUENCE [LARGE SCALE GENOMIC DNA]</scope>
    <source>
        <strain evidence="1 2">Ve08.2h10</strain>
    </source>
</reference>
<dbReference type="OrthoDB" id="3261222at2759"/>
<proteinExistence type="predicted"/>
<protein>
    <submittedName>
        <fullName evidence="1">Uncharacterized protein</fullName>
    </submittedName>
</protein>
<evidence type="ECO:0000313" key="1">
    <source>
        <dbReference type="EMBL" id="KIK77855.1"/>
    </source>
</evidence>
<sequence length="94" mass="10656">IRRAAQIYVKHHCSSLHKLTHTFNINPNDIETVQHSCRAPHERPIFRTEIVPSREKAIQAHNTAKMATRVYCDRSGIDGKIGAAAVLYNGNRRP</sequence>
<organism evidence="1 2">
    <name type="scientific">Paxillus rubicundulus Ve08.2h10</name>
    <dbReference type="NCBI Taxonomy" id="930991"/>
    <lineage>
        <taxon>Eukaryota</taxon>
        <taxon>Fungi</taxon>
        <taxon>Dikarya</taxon>
        <taxon>Basidiomycota</taxon>
        <taxon>Agaricomycotina</taxon>
        <taxon>Agaricomycetes</taxon>
        <taxon>Agaricomycetidae</taxon>
        <taxon>Boletales</taxon>
        <taxon>Paxilineae</taxon>
        <taxon>Paxillaceae</taxon>
        <taxon>Paxillus</taxon>
    </lineage>
</organism>
<dbReference type="AlphaFoldDB" id="A0A0D0DIF3"/>
<name>A0A0D0DIF3_9AGAM</name>
<dbReference type="InParanoid" id="A0A0D0DIF3"/>
<feature type="non-terminal residue" evidence="1">
    <location>
        <position position="94"/>
    </location>
</feature>
<dbReference type="Proteomes" id="UP000054538">
    <property type="component" value="Unassembled WGS sequence"/>
</dbReference>
<reference evidence="2" key="2">
    <citation type="submission" date="2015-01" db="EMBL/GenBank/DDBJ databases">
        <title>Evolutionary Origins and Diversification of the Mycorrhizal Mutualists.</title>
        <authorList>
            <consortium name="DOE Joint Genome Institute"/>
            <consortium name="Mycorrhizal Genomics Consortium"/>
            <person name="Kohler A."/>
            <person name="Kuo A."/>
            <person name="Nagy L.G."/>
            <person name="Floudas D."/>
            <person name="Copeland A."/>
            <person name="Barry K.W."/>
            <person name="Cichocki N."/>
            <person name="Veneault-Fourrey C."/>
            <person name="LaButti K."/>
            <person name="Lindquist E.A."/>
            <person name="Lipzen A."/>
            <person name="Lundell T."/>
            <person name="Morin E."/>
            <person name="Murat C."/>
            <person name="Riley R."/>
            <person name="Ohm R."/>
            <person name="Sun H."/>
            <person name="Tunlid A."/>
            <person name="Henrissat B."/>
            <person name="Grigoriev I.V."/>
            <person name="Hibbett D.S."/>
            <person name="Martin F."/>
        </authorList>
    </citation>
    <scope>NUCLEOTIDE SEQUENCE [LARGE SCALE GENOMIC DNA]</scope>
    <source>
        <strain evidence="2">Ve08.2h10</strain>
    </source>
</reference>
<keyword evidence="2" id="KW-1185">Reference proteome</keyword>
<dbReference type="STRING" id="930991.A0A0D0DIF3"/>
<feature type="non-terminal residue" evidence="1">
    <location>
        <position position="1"/>
    </location>
</feature>
<gene>
    <name evidence="1" type="ORF">PAXRUDRAFT_60163</name>
</gene>